<keyword evidence="1" id="KW-0812">Transmembrane</keyword>
<evidence type="ECO:0000313" key="2">
    <source>
        <dbReference type="EMBL" id="RZB39212.1"/>
    </source>
</evidence>
<protein>
    <recommendedName>
        <fullName evidence="4">7tm 6 domain containing protein</fullName>
    </recommendedName>
</protein>
<dbReference type="Proteomes" id="UP000292052">
    <property type="component" value="Unassembled WGS sequence"/>
</dbReference>
<evidence type="ECO:0000313" key="3">
    <source>
        <dbReference type="Proteomes" id="UP000292052"/>
    </source>
</evidence>
<reference evidence="2 3" key="1">
    <citation type="submission" date="2017-03" db="EMBL/GenBank/DDBJ databases">
        <title>Genome of the blue death feigning beetle - Asbolus verrucosus.</title>
        <authorList>
            <person name="Rider S.D."/>
        </authorList>
    </citation>
    <scope>NUCLEOTIDE SEQUENCE [LARGE SCALE GENOMIC DNA]</scope>
    <source>
        <strain evidence="2">Butters</strain>
        <tissue evidence="2">Head and leg muscle</tissue>
    </source>
</reference>
<organism evidence="2 3">
    <name type="scientific">Asbolus verrucosus</name>
    <name type="common">Desert ironclad beetle</name>
    <dbReference type="NCBI Taxonomy" id="1661398"/>
    <lineage>
        <taxon>Eukaryota</taxon>
        <taxon>Metazoa</taxon>
        <taxon>Ecdysozoa</taxon>
        <taxon>Arthropoda</taxon>
        <taxon>Hexapoda</taxon>
        <taxon>Insecta</taxon>
        <taxon>Pterygota</taxon>
        <taxon>Neoptera</taxon>
        <taxon>Endopterygota</taxon>
        <taxon>Coleoptera</taxon>
        <taxon>Polyphaga</taxon>
        <taxon>Cucujiformia</taxon>
        <taxon>Tenebrionidae</taxon>
        <taxon>Pimeliinae</taxon>
        <taxon>Asbolus</taxon>
    </lineage>
</organism>
<feature type="transmembrane region" description="Helical" evidence="1">
    <location>
        <begin position="150"/>
        <end position="173"/>
    </location>
</feature>
<sequence>MDYKETRLMTVHGGITLIEIYFIFFVFNIKEFVSYGPVFFTMLYVSISLSRLNLETAGVLEIITIPIYSKFMGDISGDITMWAFESAGSETYSKIKKDIKIVTICAVANFALAFVAGCFYVQYLPNESELFWAYKLFEDHFSSQSPALTIIYKLTIPLMGYVMVVHAIQSIYYTQHMKFQMNMLHKHVKHLTDYENDRISEEMYYDEEYQTEICRRLRYCIERHINLVK</sequence>
<name>A0A482V7N9_ASBVE</name>
<evidence type="ECO:0008006" key="4">
    <source>
        <dbReference type="Google" id="ProtNLM"/>
    </source>
</evidence>
<dbReference type="EMBL" id="QDEB01130397">
    <property type="protein sequence ID" value="RZB39212.1"/>
    <property type="molecule type" value="Genomic_DNA"/>
</dbReference>
<keyword evidence="1" id="KW-1133">Transmembrane helix</keyword>
<feature type="transmembrane region" description="Helical" evidence="1">
    <location>
        <begin position="101"/>
        <end position="123"/>
    </location>
</feature>
<comment type="caution">
    <text evidence="2">The sequence shown here is derived from an EMBL/GenBank/DDBJ whole genome shotgun (WGS) entry which is preliminary data.</text>
</comment>
<keyword evidence="1" id="KW-0472">Membrane</keyword>
<keyword evidence="3" id="KW-1185">Reference proteome</keyword>
<dbReference type="OrthoDB" id="6782747at2759"/>
<evidence type="ECO:0000256" key="1">
    <source>
        <dbReference type="SAM" id="Phobius"/>
    </source>
</evidence>
<gene>
    <name evidence="2" type="ORF">BDFB_003500</name>
</gene>
<proteinExistence type="predicted"/>
<dbReference type="AlphaFoldDB" id="A0A482V7N9"/>
<accession>A0A482V7N9</accession>